<feature type="domain" description="Amidase" evidence="2">
    <location>
        <begin position="84"/>
        <end position="525"/>
    </location>
</feature>
<protein>
    <submittedName>
        <fullName evidence="3">Amidase</fullName>
    </submittedName>
</protein>
<dbReference type="Gene3D" id="3.90.1300.10">
    <property type="entry name" value="Amidase signature (AS) domain"/>
    <property type="match status" value="1"/>
</dbReference>
<dbReference type="PANTHER" id="PTHR11895:SF76">
    <property type="entry name" value="INDOLEACETAMIDE HYDROLASE"/>
    <property type="match status" value="1"/>
</dbReference>
<dbReference type="Proteomes" id="UP000267408">
    <property type="component" value="Unassembled WGS sequence"/>
</dbReference>
<evidence type="ECO:0000313" key="4">
    <source>
        <dbReference type="Proteomes" id="UP000267408"/>
    </source>
</evidence>
<organism evidence="3 4">
    <name type="scientific">Kitasatospora cineracea</name>
    <dbReference type="NCBI Taxonomy" id="88074"/>
    <lineage>
        <taxon>Bacteria</taxon>
        <taxon>Bacillati</taxon>
        <taxon>Actinomycetota</taxon>
        <taxon>Actinomycetes</taxon>
        <taxon>Kitasatosporales</taxon>
        <taxon>Streptomycetaceae</taxon>
        <taxon>Kitasatospora</taxon>
    </lineage>
</organism>
<dbReference type="NCBIfam" id="NF005686">
    <property type="entry name" value="PRK07486.1"/>
    <property type="match status" value="1"/>
</dbReference>
<name>A0A8G1UPA7_9ACTN</name>
<accession>A0A8G1UPA7</accession>
<dbReference type="InterPro" id="IPR036928">
    <property type="entry name" value="AS_sf"/>
</dbReference>
<feature type="region of interest" description="Disordered" evidence="1">
    <location>
        <begin position="1"/>
        <end position="51"/>
    </location>
</feature>
<dbReference type="OrthoDB" id="182039at2"/>
<evidence type="ECO:0000313" key="3">
    <source>
        <dbReference type="EMBL" id="ROR46559.1"/>
    </source>
</evidence>
<evidence type="ECO:0000256" key="1">
    <source>
        <dbReference type="SAM" id="MobiDB-lite"/>
    </source>
</evidence>
<evidence type="ECO:0000259" key="2">
    <source>
        <dbReference type="Pfam" id="PF01425"/>
    </source>
</evidence>
<feature type="compositionally biased region" description="Basic residues" evidence="1">
    <location>
        <begin position="1"/>
        <end position="10"/>
    </location>
</feature>
<dbReference type="Pfam" id="PF01425">
    <property type="entry name" value="Amidase"/>
    <property type="match status" value="1"/>
</dbReference>
<dbReference type="SUPFAM" id="SSF75304">
    <property type="entry name" value="Amidase signature (AS) enzymes"/>
    <property type="match status" value="1"/>
</dbReference>
<dbReference type="GO" id="GO:0003824">
    <property type="term" value="F:catalytic activity"/>
    <property type="evidence" value="ECO:0007669"/>
    <property type="project" value="InterPro"/>
</dbReference>
<dbReference type="EMBL" id="RJVJ01000001">
    <property type="protein sequence ID" value="ROR46559.1"/>
    <property type="molecule type" value="Genomic_DNA"/>
</dbReference>
<dbReference type="InterPro" id="IPR000120">
    <property type="entry name" value="Amidase"/>
</dbReference>
<sequence length="548" mass="59489">MTSPSRHHLPRPAAPPRQQAHDSTVQATRGSAGASPTAESTSYHVPPAVNWPKVSRPEDLSRIPYWDAAELSAAIRARIVSCVEVMTAYLDHIDKINPHVNAIVSLRTRPELLAEARAKDNLLASGEYQGWMHGFPQAVKDLADVAGLPTTYGLIPAAEATPATADSLFVARLRTAGAIFIGKTNTPQLGLGSQTYNTVFGTTFNAYDQTKTAGGSSGGAAVAVALRMVPVADGSDFMGSLRNPPGWNNVLGLRPSYGRVPSDDSEVFINQGGLIGPVARTALDLALLLHTMSGYDDRAPLSNRQAPGHLTDLGDAVQGKRVAWLGDLGGYLPMEPAVLDATRAALEHLTGLGMTVTHLDELPTSHGFQVSKDLWPTWLTYRHWLSGMEVKIAYDSPLRGLLKPEALYEYEGLTVGADGNGPLTAIDIHTNSTKRTSLYLTFRELFETYDYVMLPTAQVMPFDAATHWPRSIQSVEMSSYHRWMEVATIGTLINAPTLAMPAGFTQGLPIGLQVIARNHEDQSLLTLAHVWERKTRFVQRHLPPLLTM</sequence>
<dbReference type="AlphaFoldDB" id="A0A8G1UPA7"/>
<dbReference type="InterPro" id="IPR023631">
    <property type="entry name" value="Amidase_dom"/>
</dbReference>
<reference evidence="3 4" key="1">
    <citation type="submission" date="2018-11" db="EMBL/GenBank/DDBJ databases">
        <title>Sequencing the genomes of 1000 actinobacteria strains.</title>
        <authorList>
            <person name="Klenk H.-P."/>
        </authorList>
    </citation>
    <scope>NUCLEOTIDE SEQUENCE [LARGE SCALE GENOMIC DNA]</scope>
    <source>
        <strain evidence="3 4">DSM 44780</strain>
    </source>
</reference>
<proteinExistence type="predicted"/>
<gene>
    <name evidence="3" type="ORF">EDD39_4839</name>
</gene>
<comment type="caution">
    <text evidence="3">The sequence shown here is derived from an EMBL/GenBank/DDBJ whole genome shotgun (WGS) entry which is preliminary data.</text>
</comment>
<dbReference type="PANTHER" id="PTHR11895">
    <property type="entry name" value="TRANSAMIDASE"/>
    <property type="match status" value="1"/>
</dbReference>